<dbReference type="PROSITE" id="PS51263">
    <property type="entry name" value="ADF_H"/>
    <property type="match status" value="1"/>
</dbReference>
<dbReference type="InterPro" id="IPR002108">
    <property type="entry name" value="ADF-H"/>
</dbReference>
<keyword evidence="5" id="KW-1185">Reference proteome</keyword>
<sequence length="113" mass="13275">MEGQKDCKLKFSELKENGTYYYFVFKLSADDKQIVVENVGKPTQSFEDFITTLPDRDCRYVVYDHVTSKDDSEKRAIVFLTWAPDGAKTKYKMIYTIYKDTLRRELDGFSVKL</sequence>
<name>A0AA87ZGI0_FICCA</name>
<dbReference type="SMART" id="SM00102">
    <property type="entry name" value="ADF"/>
    <property type="match status" value="1"/>
</dbReference>
<dbReference type="InterPro" id="IPR029006">
    <property type="entry name" value="ADF-H/Gelsolin-like_dom_sf"/>
</dbReference>
<evidence type="ECO:0000256" key="1">
    <source>
        <dbReference type="ARBA" id="ARBA00006844"/>
    </source>
</evidence>
<dbReference type="Pfam" id="PF00241">
    <property type="entry name" value="Cofilin_ADF"/>
    <property type="match status" value="1"/>
</dbReference>
<evidence type="ECO:0000259" key="3">
    <source>
        <dbReference type="PROSITE" id="PS51263"/>
    </source>
</evidence>
<dbReference type="CDD" id="cd11286">
    <property type="entry name" value="ADF_cofilin_like"/>
    <property type="match status" value="1"/>
</dbReference>
<dbReference type="AlphaFoldDB" id="A0AA87ZGI0"/>
<comment type="similarity">
    <text evidence="1">Belongs to the actin-binding proteins ADF family.</text>
</comment>
<dbReference type="EMBL" id="BTGU01000001">
    <property type="protein sequence ID" value="GMN24291.1"/>
    <property type="molecule type" value="Genomic_DNA"/>
</dbReference>
<feature type="domain" description="ADF-H" evidence="3">
    <location>
        <begin position="1"/>
        <end position="113"/>
    </location>
</feature>
<dbReference type="GO" id="GO:0030042">
    <property type="term" value="P:actin filament depolymerization"/>
    <property type="evidence" value="ECO:0007669"/>
    <property type="project" value="InterPro"/>
</dbReference>
<dbReference type="Proteomes" id="UP001187192">
    <property type="component" value="Unassembled WGS sequence"/>
</dbReference>
<comment type="caution">
    <text evidence="4">The sequence shown here is derived from an EMBL/GenBank/DDBJ whole genome shotgun (WGS) entry which is preliminary data.</text>
</comment>
<dbReference type="GO" id="GO:0003779">
    <property type="term" value="F:actin binding"/>
    <property type="evidence" value="ECO:0007669"/>
    <property type="project" value="UniProtKB-KW"/>
</dbReference>
<gene>
    <name evidence="4" type="ORF">TIFTF001_000505</name>
</gene>
<dbReference type="SUPFAM" id="SSF55753">
    <property type="entry name" value="Actin depolymerizing proteins"/>
    <property type="match status" value="1"/>
</dbReference>
<dbReference type="InterPro" id="IPR017904">
    <property type="entry name" value="ADF/Cofilin"/>
</dbReference>
<organism evidence="4 5">
    <name type="scientific">Ficus carica</name>
    <name type="common">Common fig</name>
    <dbReference type="NCBI Taxonomy" id="3494"/>
    <lineage>
        <taxon>Eukaryota</taxon>
        <taxon>Viridiplantae</taxon>
        <taxon>Streptophyta</taxon>
        <taxon>Embryophyta</taxon>
        <taxon>Tracheophyta</taxon>
        <taxon>Spermatophyta</taxon>
        <taxon>Magnoliopsida</taxon>
        <taxon>eudicotyledons</taxon>
        <taxon>Gunneridae</taxon>
        <taxon>Pentapetalae</taxon>
        <taxon>rosids</taxon>
        <taxon>fabids</taxon>
        <taxon>Rosales</taxon>
        <taxon>Moraceae</taxon>
        <taxon>Ficeae</taxon>
        <taxon>Ficus</taxon>
    </lineage>
</organism>
<reference evidence="4" key="1">
    <citation type="submission" date="2023-07" db="EMBL/GenBank/DDBJ databases">
        <title>draft genome sequence of fig (Ficus carica).</title>
        <authorList>
            <person name="Takahashi T."/>
            <person name="Nishimura K."/>
        </authorList>
    </citation>
    <scope>NUCLEOTIDE SEQUENCE</scope>
</reference>
<protein>
    <recommendedName>
        <fullName evidence="3">ADF-H domain-containing protein</fullName>
    </recommendedName>
</protein>
<dbReference type="GO" id="GO:0015629">
    <property type="term" value="C:actin cytoskeleton"/>
    <property type="evidence" value="ECO:0007669"/>
    <property type="project" value="InterPro"/>
</dbReference>
<accession>A0AA87ZGI0</accession>
<dbReference type="Gene3D" id="3.40.20.10">
    <property type="entry name" value="Severin"/>
    <property type="match status" value="1"/>
</dbReference>
<evidence type="ECO:0000313" key="4">
    <source>
        <dbReference type="EMBL" id="GMN24291.1"/>
    </source>
</evidence>
<dbReference type="PANTHER" id="PTHR11913">
    <property type="entry name" value="COFILIN-RELATED"/>
    <property type="match status" value="1"/>
</dbReference>
<dbReference type="PRINTS" id="PR00006">
    <property type="entry name" value="COFILIN"/>
</dbReference>
<proteinExistence type="inferred from homology"/>
<evidence type="ECO:0000313" key="5">
    <source>
        <dbReference type="Proteomes" id="UP001187192"/>
    </source>
</evidence>
<keyword evidence="2" id="KW-0009">Actin-binding</keyword>
<evidence type="ECO:0000256" key="2">
    <source>
        <dbReference type="ARBA" id="ARBA00023203"/>
    </source>
</evidence>